<accession>A0ABQ8TSA4</accession>
<evidence type="ECO:0000313" key="2">
    <source>
        <dbReference type="Proteomes" id="UP001148838"/>
    </source>
</evidence>
<protein>
    <submittedName>
        <fullName evidence="1">Uncharacterized protein</fullName>
    </submittedName>
</protein>
<name>A0ABQ8TSA4_PERAM</name>
<proteinExistence type="predicted"/>
<gene>
    <name evidence="1" type="ORF">ANN_00935</name>
</gene>
<dbReference type="Proteomes" id="UP001148838">
    <property type="component" value="Unassembled WGS sequence"/>
</dbReference>
<keyword evidence="2" id="KW-1185">Reference proteome</keyword>
<organism evidence="1 2">
    <name type="scientific">Periplaneta americana</name>
    <name type="common">American cockroach</name>
    <name type="synonym">Blatta americana</name>
    <dbReference type="NCBI Taxonomy" id="6978"/>
    <lineage>
        <taxon>Eukaryota</taxon>
        <taxon>Metazoa</taxon>
        <taxon>Ecdysozoa</taxon>
        <taxon>Arthropoda</taxon>
        <taxon>Hexapoda</taxon>
        <taxon>Insecta</taxon>
        <taxon>Pterygota</taxon>
        <taxon>Neoptera</taxon>
        <taxon>Polyneoptera</taxon>
        <taxon>Dictyoptera</taxon>
        <taxon>Blattodea</taxon>
        <taxon>Blattoidea</taxon>
        <taxon>Blattidae</taxon>
        <taxon>Blattinae</taxon>
        <taxon>Periplaneta</taxon>
    </lineage>
</organism>
<comment type="caution">
    <text evidence="1">The sequence shown here is derived from an EMBL/GenBank/DDBJ whole genome shotgun (WGS) entry which is preliminary data.</text>
</comment>
<evidence type="ECO:0000313" key="1">
    <source>
        <dbReference type="EMBL" id="KAJ4449534.1"/>
    </source>
</evidence>
<reference evidence="1 2" key="1">
    <citation type="journal article" date="2022" name="Allergy">
        <title>Genome assembly and annotation of Periplaneta americana reveal a comprehensive cockroach allergen profile.</title>
        <authorList>
            <person name="Wang L."/>
            <person name="Xiong Q."/>
            <person name="Saelim N."/>
            <person name="Wang L."/>
            <person name="Nong W."/>
            <person name="Wan A.T."/>
            <person name="Shi M."/>
            <person name="Liu X."/>
            <person name="Cao Q."/>
            <person name="Hui J.H.L."/>
            <person name="Sookrung N."/>
            <person name="Leung T.F."/>
            <person name="Tungtrongchitr A."/>
            <person name="Tsui S.K.W."/>
        </authorList>
    </citation>
    <scope>NUCLEOTIDE SEQUENCE [LARGE SCALE GENOMIC DNA]</scope>
    <source>
        <strain evidence="1">PWHHKU_190912</strain>
    </source>
</reference>
<dbReference type="EMBL" id="JAJSOF020000003">
    <property type="protein sequence ID" value="KAJ4449534.1"/>
    <property type="molecule type" value="Genomic_DNA"/>
</dbReference>
<sequence length="280" mass="32711">MVMMTMKTINGQVRAYLRHNEVDSRSEIALELMNGQDRGAEESLFSFIVCSECEREVRAYYSYKRSNFSELWSPLSHQSVNDLNTEKMKRYSECLKKLENYEAAKIKDARRKKHAGTLKKTTMTPKDMRKQRKYDRERKRVYRYKMRINKDGQNTDVPVCYKAFIALRGITGRRLVTLKTSLATTGKAHTETRVKHGNRPHQMKGEILSKICQHIQSLRVHTKKRLMLSGSHFPLEATRTWNVTKTWDLSIREQGVKYPMTGGKRLRILGGNQTIHHCKL</sequence>